<organism evidence="14 15">
    <name type="scientific">Actinomarinicola tropica</name>
    <dbReference type="NCBI Taxonomy" id="2789776"/>
    <lineage>
        <taxon>Bacteria</taxon>
        <taxon>Bacillati</taxon>
        <taxon>Actinomycetota</taxon>
        <taxon>Acidimicrobiia</taxon>
        <taxon>Acidimicrobiales</taxon>
        <taxon>Iamiaceae</taxon>
        <taxon>Actinomarinicola</taxon>
    </lineage>
</organism>
<evidence type="ECO:0000256" key="2">
    <source>
        <dbReference type="ARBA" id="ARBA00006810"/>
    </source>
</evidence>
<feature type="transmembrane region" description="Helical" evidence="11">
    <location>
        <begin position="81"/>
        <end position="99"/>
    </location>
</feature>
<dbReference type="EMBL" id="CP045851">
    <property type="protein sequence ID" value="QGG94597.1"/>
    <property type="molecule type" value="Genomic_DNA"/>
</dbReference>
<evidence type="ECO:0000256" key="8">
    <source>
        <dbReference type="ARBA" id="ARBA00023065"/>
    </source>
</evidence>
<dbReference type="NCBIfam" id="TIGR01131">
    <property type="entry name" value="ATP_synt_6_or_A"/>
    <property type="match status" value="1"/>
</dbReference>
<keyword evidence="5 11" id="KW-0812">Transmembrane</keyword>
<dbReference type="GO" id="GO:0046933">
    <property type="term" value="F:proton-transporting ATP synthase activity, rotational mechanism"/>
    <property type="evidence" value="ECO:0007669"/>
    <property type="project" value="UniProtKB-UniRule"/>
</dbReference>
<evidence type="ECO:0000313" key="15">
    <source>
        <dbReference type="Proteomes" id="UP000334019"/>
    </source>
</evidence>
<dbReference type="PRINTS" id="PR00123">
    <property type="entry name" value="ATPASEA"/>
</dbReference>
<gene>
    <name evidence="11 14" type="primary">atpB</name>
    <name evidence="14" type="ORF">GH723_05460</name>
</gene>
<dbReference type="Pfam" id="PF00119">
    <property type="entry name" value="ATP-synt_A"/>
    <property type="match status" value="1"/>
</dbReference>
<dbReference type="HAMAP" id="MF_01393">
    <property type="entry name" value="ATP_synth_a_bact"/>
    <property type="match status" value="1"/>
</dbReference>
<feature type="transmembrane region" description="Helical" evidence="11">
    <location>
        <begin position="137"/>
        <end position="157"/>
    </location>
</feature>
<dbReference type="InterPro" id="IPR000568">
    <property type="entry name" value="ATP_synth_F0_asu"/>
</dbReference>
<comment type="function">
    <text evidence="11 12">Key component of the proton channel; it plays a direct role in the translocation of protons across the membrane.</text>
</comment>
<proteinExistence type="inferred from homology"/>
<dbReference type="PROSITE" id="PS00449">
    <property type="entry name" value="ATPASE_A"/>
    <property type="match status" value="1"/>
</dbReference>
<evidence type="ECO:0000256" key="12">
    <source>
        <dbReference type="RuleBase" id="RU000483"/>
    </source>
</evidence>
<evidence type="ECO:0000256" key="5">
    <source>
        <dbReference type="ARBA" id="ARBA00022692"/>
    </source>
</evidence>
<keyword evidence="15" id="KW-1185">Reference proteome</keyword>
<feature type="transmembrane region" description="Helical" evidence="11">
    <location>
        <begin position="233"/>
        <end position="253"/>
    </location>
</feature>
<evidence type="ECO:0000313" key="14">
    <source>
        <dbReference type="EMBL" id="QGG94597.1"/>
    </source>
</evidence>
<dbReference type="KEGG" id="atq:GH723_05460"/>
<feature type="transmembrane region" description="Helical" evidence="11">
    <location>
        <begin position="169"/>
        <end position="187"/>
    </location>
</feature>
<dbReference type="SUPFAM" id="SSF81336">
    <property type="entry name" value="F1F0 ATP synthase subunit A"/>
    <property type="match status" value="1"/>
</dbReference>
<keyword evidence="9 11" id="KW-0472">Membrane</keyword>
<dbReference type="AlphaFoldDB" id="A0A5Q2RKK9"/>
<name>A0A5Q2RKK9_9ACTN</name>
<evidence type="ECO:0000256" key="9">
    <source>
        <dbReference type="ARBA" id="ARBA00023136"/>
    </source>
</evidence>
<keyword evidence="3 11" id="KW-0813">Transport</keyword>
<accession>A0A5Q2RKK9</accession>
<dbReference type="Proteomes" id="UP000334019">
    <property type="component" value="Chromosome"/>
</dbReference>
<feature type="transmembrane region" description="Helical" evidence="11">
    <location>
        <begin position="207"/>
        <end position="224"/>
    </location>
</feature>
<dbReference type="GO" id="GO:0005886">
    <property type="term" value="C:plasma membrane"/>
    <property type="evidence" value="ECO:0007669"/>
    <property type="project" value="UniProtKB-SubCell"/>
</dbReference>
<dbReference type="InterPro" id="IPR035908">
    <property type="entry name" value="F0_ATP_A_sf"/>
</dbReference>
<keyword evidence="6 11" id="KW-0375">Hydrogen ion transport</keyword>
<evidence type="ECO:0000256" key="11">
    <source>
        <dbReference type="HAMAP-Rule" id="MF_01393"/>
    </source>
</evidence>
<comment type="similarity">
    <text evidence="2 11 12">Belongs to the ATPase A chain family.</text>
</comment>
<feature type="compositionally biased region" description="Basic and acidic residues" evidence="13">
    <location>
        <begin position="1"/>
        <end position="13"/>
    </location>
</feature>
<evidence type="ECO:0000256" key="13">
    <source>
        <dbReference type="SAM" id="MobiDB-lite"/>
    </source>
</evidence>
<feature type="region of interest" description="Disordered" evidence="13">
    <location>
        <begin position="1"/>
        <end position="22"/>
    </location>
</feature>
<sequence length="305" mass="33407">MGRDRPARPDPRHHPPRSPLLGDPLRLGVAGVPGPQAQAQRSLDHQGVTSPVFGVAFPPISHLFEWPELLFEGTPLAVNKVTLINIGAVVLILGFFFIAGRKKALVPTGAQNLAESTVDFVRNGVILQTMGPSGLTWTPFFLFLFLFIFINNIVKVIPPILMPATGRMATPLFLALVVYVTWIYQGIKHQGLGGFLKSSMFPPGLPKALYLLVTPIEAISTFLIRPFSHAVRLFANMMAGHILLATFAVLSASLWVGQWYAVFLPFPFAMLLGVWLFEALASFLQAYIFVVLTGVYIGGSIHPEH</sequence>
<dbReference type="PANTHER" id="PTHR42823">
    <property type="entry name" value="ATP SYNTHASE SUBUNIT A, CHLOROPLASTIC"/>
    <property type="match status" value="1"/>
</dbReference>
<dbReference type="Gene3D" id="1.20.120.220">
    <property type="entry name" value="ATP synthase, F0 complex, subunit A"/>
    <property type="match status" value="1"/>
</dbReference>
<evidence type="ECO:0000256" key="3">
    <source>
        <dbReference type="ARBA" id="ARBA00022448"/>
    </source>
</evidence>
<reference evidence="14 15" key="1">
    <citation type="submission" date="2019-11" db="EMBL/GenBank/DDBJ databases">
        <authorList>
            <person name="He Y."/>
        </authorList>
    </citation>
    <scope>NUCLEOTIDE SEQUENCE [LARGE SCALE GENOMIC DNA]</scope>
    <source>
        <strain evidence="14 15">SCSIO 58843</strain>
    </source>
</reference>
<evidence type="ECO:0000256" key="1">
    <source>
        <dbReference type="ARBA" id="ARBA00004141"/>
    </source>
</evidence>
<comment type="subcellular location">
    <subcellularLocation>
        <location evidence="11 12">Cell membrane</location>
        <topology evidence="11 12">Multi-pass membrane protein</topology>
    </subcellularLocation>
    <subcellularLocation>
        <location evidence="1">Membrane</location>
        <topology evidence="1">Multi-pass membrane protein</topology>
    </subcellularLocation>
</comment>
<keyword evidence="7 11" id="KW-1133">Transmembrane helix</keyword>
<dbReference type="GO" id="GO:0045259">
    <property type="term" value="C:proton-transporting ATP synthase complex"/>
    <property type="evidence" value="ECO:0007669"/>
    <property type="project" value="UniProtKB-KW"/>
</dbReference>
<dbReference type="CDD" id="cd00310">
    <property type="entry name" value="ATP-synt_Fo_a_6"/>
    <property type="match status" value="1"/>
</dbReference>
<evidence type="ECO:0000256" key="4">
    <source>
        <dbReference type="ARBA" id="ARBA00022547"/>
    </source>
</evidence>
<evidence type="ECO:0000256" key="6">
    <source>
        <dbReference type="ARBA" id="ARBA00022781"/>
    </source>
</evidence>
<dbReference type="InterPro" id="IPR045082">
    <property type="entry name" value="ATP_syn_F0_a_bact/chloroplast"/>
</dbReference>
<dbReference type="InterPro" id="IPR023011">
    <property type="entry name" value="ATP_synth_F0_asu_AS"/>
</dbReference>
<keyword evidence="10 11" id="KW-0066">ATP synthesis</keyword>
<evidence type="ECO:0000256" key="7">
    <source>
        <dbReference type="ARBA" id="ARBA00022989"/>
    </source>
</evidence>
<keyword evidence="11" id="KW-1003">Cell membrane</keyword>
<dbReference type="PANTHER" id="PTHR42823:SF3">
    <property type="entry name" value="ATP SYNTHASE SUBUNIT A, CHLOROPLASTIC"/>
    <property type="match status" value="1"/>
</dbReference>
<feature type="transmembrane region" description="Helical" evidence="11">
    <location>
        <begin position="284"/>
        <end position="302"/>
    </location>
</feature>
<evidence type="ECO:0000256" key="10">
    <source>
        <dbReference type="ARBA" id="ARBA00023310"/>
    </source>
</evidence>
<dbReference type="GO" id="GO:0042777">
    <property type="term" value="P:proton motive force-driven plasma membrane ATP synthesis"/>
    <property type="evidence" value="ECO:0007669"/>
    <property type="project" value="TreeGrafter"/>
</dbReference>
<protein>
    <recommendedName>
        <fullName evidence="11 12">ATP synthase subunit a</fullName>
    </recommendedName>
    <alternativeName>
        <fullName evidence="11">ATP synthase F0 sector subunit a</fullName>
    </alternativeName>
    <alternativeName>
        <fullName evidence="11">F-ATPase subunit 6</fullName>
    </alternativeName>
</protein>
<keyword evidence="4 11" id="KW-0138">CF(0)</keyword>
<keyword evidence="8 11" id="KW-0406">Ion transport</keyword>